<feature type="transmembrane region" description="Helical" evidence="1">
    <location>
        <begin position="154"/>
        <end position="173"/>
    </location>
</feature>
<dbReference type="InterPro" id="IPR029045">
    <property type="entry name" value="ClpP/crotonase-like_dom_sf"/>
</dbReference>
<keyword evidence="1" id="KW-0472">Membrane</keyword>
<organism evidence="2 3">
    <name type="scientific">Alteromonas australica</name>
    <dbReference type="NCBI Taxonomy" id="589873"/>
    <lineage>
        <taxon>Bacteria</taxon>
        <taxon>Pseudomonadati</taxon>
        <taxon>Pseudomonadota</taxon>
        <taxon>Gammaproteobacteria</taxon>
        <taxon>Alteromonadales</taxon>
        <taxon>Alteromonadaceae</taxon>
        <taxon>Alteromonas/Salinimonas group</taxon>
        <taxon>Alteromonas</taxon>
    </lineage>
</organism>
<dbReference type="RefSeq" id="WP_044056623.1">
    <property type="nucleotide sequence ID" value="NZ_CBCSKJ010000001.1"/>
</dbReference>
<protein>
    <submittedName>
        <fullName evidence="2">Uncharacterized protein</fullName>
    </submittedName>
</protein>
<dbReference type="EMBL" id="CP008849">
    <property type="protein sequence ID" value="AIF98432.1"/>
    <property type="molecule type" value="Genomic_DNA"/>
</dbReference>
<evidence type="ECO:0000313" key="2">
    <source>
        <dbReference type="EMBL" id="AIF98432.1"/>
    </source>
</evidence>
<keyword evidence="1" id="KW-1133">Transmembrane helix</keyword>
<feature type="transmembrane region" description="Helical" evidence="1">
    <location>
        <begin position="115"/>
        <end position="134"/>
    </location>
</feature>
<name>A0A075P536_9ALTE</name>
<keyword evidence="1" id="KW-0812">Transmembrane</keyword>
<sequence>MEPNYEKYSLDELYDALSHIDKAAYPEREKRIQDNIKKRQQSAYSQQLHTSIEPHVITPSPYQDEKQASNWIAKYWKGQFSLPISYWLVGIAINLFILAFGALVENRIEHANSRLSLGVFMLSLYAVILPLITWQTVGIYRSANRHPYRGGSMLWANVAKAIIIISTIGYIINISTTGIPVLKESYSLITQHQEYPELHFRLLNNETELELYGGIEVGSEKQLEAQLDAHPNIKLLHLHSIGGRMLGAIRLAGIVKQRKLDTYVKERCSSACTVVYLAGVNRLIGENGELAFHAAGIGGTSTHNNEALSSSLKTQYINAGVPQWFLEKVLATPNEDLWIPDHNDLRKAKIITQVVNSAEYGFSGFGSDENISEEAIEQGLLTHSYMKAMKKFDSETYEKVIAINRQVMREGGTMNRVSVAINQLLQTRINHYLAHASDEAVLYYWQTIIAQMVALRTHSPLACASFAFPSDIPLQHHYGNEGTLPSALIEQELDAMADLIGSFSPKPALLSDEDKQNYINRVVKNMKQENADYFEVIQAPADYLADPEILCLASISLNKHFVAFKPEVSSALLRTINTL</sequence>
<accession>A0A075P536</accession>
<dbReference type="AlphaFoldDB" id="A0A075P536"/>
<dbReference type="KEGG" id="aal:EP13_06855"/>
<evidence type="ECO:0000313" key="3">
    <source>
        <dbReference type="Proteomes" id="UP000056090"/>
    </source>
</evidence>
<dbReference type="eggNOG" id="COG3904">
    <property type="taxonomic scope" value="Bacteria"/>
</dbReference>
<evidence type="ECO:0000256" key="1">
    <source>
        <dbReference type="SAM" id="Phobius"/>
    </source>
</evidence>
<gene>
    <name evidence="2" type="ORF">EP13_06855</name>
</gene>
<dbReference type="SUPFAM" id="SSF52096">
    <property type="entry name" value="ClpP/crotonase"/>
    <property type="match status" value="1"/>
</dbReference>
<reference evidence="2 3" key="1">
    <citation type="submission" date="2014-06" db="EMBL/GenBank/DDBJ databases">
        <title>Genomes of Alteromonas australica, a world apart.</title>
        <authorList>
            <person name="Gonzaga A."/>
            <person name="Lopez-Perez M."/>
            <person name="Rodriguez-Valera F."/>
        </authorList>
    </citation>
    <scope>NUCLEOTIDE SEQUENCE [LARGE SCALE GENOMIC DNA]</scope>
    <source>
        <strain evidence="2 3">H 17</strain>
    </source>
</reference>
<keyword evidence="3" id="KW-1185">Reference proteome</keyword>
<dbReference type="GeneID" id="78254631"/>
<feature type="transmembrane region" description="Helical" evidence="1">
    <location>
        <begin position="84"/>
        <end position="103"/>
    </location>
</feature>
<proteinExistence type="predicted"/>
<dbReference type="Proteomes" id="UP000056090">
    <property type="component" value="Chromosome"/>
</dbReference>